<comment type="caution">
    <text evidence="2">The sequence shown here is derived from an EMBL/GenBank/DDBJ whole genome shotgun (WGS) entry which is preliminary data.</text>
</comment>
<dbReference type="PATRIC" id="fig|1423804.4.peg.2603"/>
<evidence type="ECO:0000313" key="2">
    <source>
        <dbReference type="EMBL" id="KRN18106.1"/>
    </source>
</evidence>
<dbReference type="Gene3D" id="1.10.340.30">
    <property type="entry name" value="Hypothetical protein, domain 2"/>
    <property type="match status" value="1"/>
</dbReference>
<feature type="binding site" evidence="1">
    <location>
        <position position="18"/>
    </location>
    <ligand>
        <name>Zn(2+)</name>
        <dbReference type="ChEBI" id="CHEBI:29105"/>
    </ligand>
</feature>
<reference evidence="2 3" key="1">
    <citation type="journal article" date="2015" name="Genome Announc.">
        <title>Expanding the biotechnology potential of lactobacilli through comparative genomics of 213 strains and associated genera.</title>
        <authorList>
            <person name="Sun Z."/>
            <person name="Harris H.M."/>
            <person name="McCann A."/>
            <person name="Guo C."/>
            <person name="Argimon S."/>
            <person name="Zhang W."/>
            <person name="Yang X."/>
            <person name="Jeffery I.B."/>
            <person name="Cooney J.C."/>
            <person name="Kagawa T.F."/>
            <person name="Liu W."/>
            <person name="Song Y."/>
            <person name="Salvetti E."/>
            <person name="Wrobel A."/>
            <person name="Rasinkangas P."/>
            <person name="Parkhill J."/>
            <person name="Rea M.C."/>
            <person name="O'Sullivan O."/>
            <person name="Ritari J."/>
            <person name="Douillard F.P."/>
            <person name="Paul Ross R."/>
            <person name="Yang R."/>
            <person name="Briner A.E."/>
            <person name="Felis G.E."/>
            <person name="de Vos W.M."/>
            <person name="Barrangou R."/>
            <person name="Klaenhammer T.R."/>
            <person name="Caufield P.W."/>
            <person name="Cui Y."/>
            <person name="Zhang H."/>
            <person name="O'Toole P.W."/>
        </authorList>
    </citation>
    <scope>NUCLEOTIDE SEQUENCE [LARGE SCALE GENOMIC DNA]</scope>
    <source>
        <strain evidence="2 3">DSM 23365</strain>
    </source>
</reference>
<dbReference type="InterPro" id="IPR005019">
    <property type="entry name" value="Adenine_glyco"/>
</dbReference>
<dbReference type="Proteomes" id="UP000051442">
    <property type="component" value="Unassembled WGS sequence"/>
</dbReference>
<dbReference type="OrthoDB" id="9807664at2"/>
<dbReference type="GO" id="GO:0008725">
    <property type="term" value="F:DNA-3-methyladenine glycosylase activity"/>
    <property type="evidence" value="ECO:0007669"/>
    <property type="project" value="InterPro"/>
</dbReference>
<dbReference type="EMBL" id="AYZM01000165">
    <property type="protein sequence ID" value="KRN18106.1"/>
    <property type="molecule type" value="Genomic_DNA"/>
</dbReference>
<feature type="binding site" evidence="1">
    <location>
        <position position="5"/>
    </location>
    <ligand>
        <name>Zn(2+)</name>
        <dbReference type="ChEBI" id="CHEBI:29105"/>
    </ligand>
</feature>
<dbReference type="GO" id="GO:0046872">
    <property type="term" value="F:metal ion binding"/>
    <property type="evidence" value="ECO:0007669"/>
    <property type="project" value="UniProtKB-KW"/>
</dbReference>
<gene>
    <name evidence="2" type="ORF">FD14_GL002407</name>
</gene>
<feature type="binding site" evidence="1">
    <location>
        <position position="175"/>
    </location>
    <ligand>
        <name>Zn(2+)</name>
        <dbReference type="ChEBI" id="CHEBI:29105"/>
    </ligand>
</feature>
<dbReference type="PANTHER" id="PTHR30037">
    <property type="entry name" value="DNA-3-METHYLADENINE GLYCOSYLASE 1"/>
    <property type="match status" value="1"/>
</dbReference>
<keyword evidence="1" id="KW-0862">Zinc</keyword>
<dbReference type="STRING" id="1423804.FD14_GL002407"/>
<dbReference type="GO" id="GO:0006284">
    <property type="term" value="P:base-excision repair"/>
    <property type="evidence" value="ECO:0007669"/>
    <property type="project" value="InterPro"/>
</dbReference>
<keyword evidence="1" id="KW-0479">Metal-binding</keyword>
<keyword evidence="3" id="KW-1185">Reference proteome</keyword>
<sequence length="198" mass="22752">MSHRCQWAEKSPQLLRYHDLEWGVPVRDERQLFENLALEVFQAGLNWQVILRYRPALKAAFAQFDAERIAHFTVPQIKALYTDPTIIRNRAKIDAVIENARVLTGLHDLGWQLSETLWQQVNQTPLDHQLREGDVLQPGWFVADLVQTLKQLGFKRIGPKTCYALLQASGMVNDHLQSCFRHDEVAGVRPDTGFEVVP</sequence>
<dbReference type="PANTHER" id="PTHR30037:SF4">
    <property type="entry name" value="DNA-3-METHYLADENINE GLYCOSYLASE I"/>
    <property type="match status" value="1"/>
</dbReference>
<dbReference type="InterPro" id="IPR052891">
    <property type="entry name" value="DNA-3mA_glycosylase"/>
</dbReference>
<evidence type="ECO:0000256" key="1">
    <source>
        <dbReference type="PIRSR" id="PIRSR605019-1"/>
    </source>
</evidence>
<evidence type="ECO:0000313" key="3">
    <source>
        <dbReference type="Proteomes" id="UP000051442"/>
    </source>
</evidence>
<organism evidence="2 3">
    <name type="scientific">Secundilactobacillus similis DSM 23365 = JCM 2765</name>
    <dbReference type="NCBI Taxonomy" id="1423804"/>
    <lineage>
        <taxon>Bacteria</taxon>
        <taxon>Bacillati</taxon>
        <taxon>Bacillota</taxon>
        <taxon>Bacilli</taxon>
        <taxon>Lactobacillales</taxon>
        <taxon>Lactobacillaceae</taxon>
        <taxon>Secundilactobacillus</taxon>
    </lineage>
</organism>
<dbReference type="SUPFAM" id="SSF48150">
    <property type="entry name" value="DNA-glycosylase"/>
    <property type="match status" value="1"/>
</dbReference>
<accession>A0A0R2EZ85</accession>
<feature type="binding site" evidence="1">
    <location>
        <position position="179"/>
    </location>
    <ligand>
        <name>Zn(2+)</name>
        <dbReference type="ChEBI" id="CHEBI:29105"/>
    </ligand>
</feature>
<proteinExistence type="predicted"/>
<dbReference type="InterPro" id="IPR011257">
    <property type="entry name" value="DNA_glycosylase"/>
</dbReference>
<dbReference type="AlphaFoldDB" id="A0A0R2EZ85"/>
<protein>
    <submittedName>
        <fullName evidence="2">DNA-3-methyladenine glycosylase I</fullName>
    </submittedName>
</protein>
<name>A0A0R2EZ85_9LACO</name>
<dbReference type="Pfam" id="PF03352">
    <property type="entry name" value="Adenine_glyco"/>
    <property type="match status" value="1"/>
</dbReference>
<dbReference type="RefSeq" id="WP_054736159.1">
    <property type="nucleotide sequence ID" value="NZ_AYZM01000165.1"/>
</dbReference>